<name>A0A150GE74_GONPE</name>
<keyword evidence="2" id="KW-1185">Reference proteome</keyword>
<proteinExistence type="predicted"/>
<dbReference type="AlphaFoldDB" id="A0A150GE74"/>
<reference evidence="2" key="1">
    <citation type="journal article" date="2016" name="Nat. Commun.">
        <title>The Gonium pectorale genome demonstrates co-option of cell cycle regulation during the evolution of multicellularity.</title>
        <authorList>
            <person name="Hanschen E.R."/>
            <person name="Marriage T.N."/>
            <person name="Ferris P.J."/>
            <person name="Hamaji T."/>
            <person name="Toyoda A."/>
            <person name="Fujiyama A."/>
            <person name="Neme R."/>
            <person name="Noguchi H."/>
            <person name="Minakuchi Y."/>
            <person name="Suzuki M."/>
            <person name="Kawai-Toyooka H."/>
            <person name="Smith D.R."/>
            <person name="Sparks H."/>
            <person name="Anderson J."/>
            <person name="Bakaric R."/>
            <person name="Luria V."/>
            <person name="Karger A."/>
            <person name="Kirschner M.W."/>
            <person name="Durand P.M."/>
            <person name="Michod R.E."/>
            <person name="Nozaki H."/>
            <person name="Olson B.J."/>
        </authorList>
    </citation>
    <scope>NUCLEOTIDE SEQUENCE [LARGE SCALE GENOMIC DNA]</scope>
    <source>
        <strain evidence="2">NIES-2863</strain>
    </source>
</reference>
<dbReference type="EMBL" id="LSYV01000031">
    <property type="protein sequence ID" value="KXZ48134.1"/>
    <property type="molecule type" value="Genomic_DNA"/>
</dbReference>
<evidence type="ECO:0000313" key="2">
    <source>
        <dbReference type="Proteomes" id="UP000075714"/>
    </source>
</evidence>
<gene>
    <name evidence="1" type="ORF">GPECTOR_30g230</name>
</gene>
<accession>A0A150GE74</accession>
<organism evidence="1 2">
    <name type="scientific">Gonium pectorale</name>
    <name type="common">Green alga</name>
    <dbReference type="NCBI Taxonomy" id="33097"/>
    <lineage>
        <taxon>Eukaryota</taxon>
        <taxon>Viridiplantae</taxon>
        <taxon>Chlorophyta</taxon>
        <taxon>core chlorophytes</taxon>
        <taxon>Chlorophyceae</taxon>
        <taxon>CS clade</taxon>
        <taxon>Chlamydomonadales</taxon>
        <taxon>Volvocaceae</taxon>
        <taxon>Gonium</taxon>
    </lineage>
</organism>
<comment type="caution">
    <text evidence="1">The sequence shown here is derived from an EMBL/GenBank/DDBJ whole genome shotgun (WGS) entry which is preliminary data.</text>
</comment>
<dbReference type="Proteomes" id="UP000075714">
    <property type="component" value="Unassembled WGS sequence"/>
</dbReference>
<protein>
    <submittedName>
        <fullName evidence="1">Uncharacterized protein</fullName>
    </submittedName>
</protein>
<sequence length="81" mass="9203">MLTAHGPDHISFISKDSTIQADIPASRVADVTIPFTPFNNIRPFKKFNVVGWLASVEHVLWRHYGRVQYTSMDLSQATMEL</sequence>
<evidence type="ECO:0000313" key="1">
    <source>
        <dbReference type="EMBL" id="KXZ48134.1"/>
    </source>
</evidence>